<dbReference type="SUPFAM" id="SSF54909">
    <property type="entry name" value="Dimeric alpha+beta barrel"/>
    <property type="match status" value="1"/>
</dbReference>
<comment type="caution">
    <text evidence="2">The sequence shown here is derived from an EMBL/GenBank/DDBJ whole genome shotgun (WGS) entry which is preliminary data.</text>
</comment>
<proteinExistence type="predicted"/>
<organism evidence="2 3">
    <name type="scientific">Shewanella phaeophyticola</name>
    <dbReference type="NCBI Taxonomy" id="2978345"/>
    <lineage>
        <taxon>Bacteria</taxon>
        <taxon>Pseudomonadati</taxon>
        <taxon>Pseudomonadota</taxon>
        <taxon>Gammaproteobacteria</taxon>
        <taxon>Alteromonadales</taxon>
        <taxon>Shewanellaceae</taxon>
        <taxon>Shewanella</taxon>
    </lineage>
</organism>
<dbReference type="Gene3D" id="3.30.70.100">
    <property type="match status" value="1"/>
</dbReference>
<reference evidence="2" key="1">
    <citation type="submission" date="2022-09" db="EMBL/GenBank/DDBJ databases">
        <title>Shewanella sp. KJ10-1 sp.nov, isolated from marine algae.</title>
        <authorList>
            <person name="Butt M."/>
            <person name="Lee J.K."/>
            <person name="Kim J.M."/>
            <person name="Choi D.G."/>
        </authorList>
    </citation>
    <scope>NUCLEOTIDE SEQUENCE</scope>
    <source>
        <strain evidence="2">KJ10-1</strain>
    </source>
</reference>
<dbReference type="InterPro" id="IPR011008">
    <property type="entry name" value="Dimeric_a/b-barrel"/>
</dbReference>
<evidence type="ECO:0000313" key="3">
    <source>
        <dbReference type="Proteomes" id="UP001431192"/>
    </source>
</evidence>
<gene>
    <name evidence="2" type="ORF">N4T56_14775</name>
</gene>
<feature type="chain" id="PRO_5047451019" description="ABM domain-containing protein" evidence="1">
    <location>
        <begin position="24"/>
        <end position="117"/>
    </location>
</feature>
<protein>
    <recommendedName>
        <fullName evidence="4">ABM domain-containing protein</fullName>
    </recommendedName>
</protein>
<dbReference type="RefSeq" id="WP_261733755.1">
    <property type="nucleotide sequence ID" value="NZ_JAODOQ010000001.1"/>
</dbReference>
<sequence>MTKLAKIVLSLSLLAAIPTLSFAEVIEVATFKLKDGVTYQQFSPLDKAVETEHVSKQAGFLSRETAKGSEGEWLVIVHWDSVENADASMNSFMTAKAASDFMAHIDASTMNMKRYTK</sequence>
<dbReference type="Proteomes" id="UP001431192">
    <property type="component" value="Unassembled WGS sequence"/>
</dbReference>
<name>A0ABT2P4B5_9GAMM</name>
<dbReference type="EMBL" id="JAODOQ010000001">
    <property type="protein sequence ID" value="MCT8987493.1"/>
    <property type="molecule type" value="Genomic_DNA"/>
</dbReference>
<evidence type="ECO:0000256" key="1">
    <source>
        <dbReference type="SAM" id="SignalP"/>
    </source>
</evidence>
<keyword evidence="1" id="KW-0732">Signal</keyword>
<keyword evidence="3" id="KW-1185">Reference proteome</keyword>
<feature type="signal peptide" evidence="1">
    <location>
        <begin position="1"/>
        <end position="23"/>
    </location>
</feature>
<evidence type="ECO:0008006" key="4">
    <source>
        <dbReference type="Google" id="ProtNLM"/>
    </source>
</evidence>
<evidence type="ECO:0000313" key="2">
    <source>
        <dbReference type="EMBL" id="MCT8987493.1"/>
    </source>
</evidence>
<accession>A0ABT2P4B5</accession>